<organism evidence="11 12">
    <name type="scientific">Cimex lectularius</name>
    <name type="common">Bed bug</name>
    <name type="synonym">Acanthia lectularia</name>
    <dbReference type="NCBI Taxonomy" id="79782"/>
    <lineage>
        <taxon>Eukaryota</taxon>
        <taxon>Metazoa</taxon>
        <taxon>Ecdysozoa</taxon>
        <taxon>Arthropoda</taxon>
        <taxon>Hexapoda</taxon>
        <taxon>Insecta</taxon>
        <taxon>Pterygota</taxon>
        <taxon>Neoptera</taxon>
        <taxon>Paraneoptera</taxon>
        <taxon>Hemiptera</taxon>
        <taxon>Heteroptera</taxon>
        <taxon>Panheteroptera</taxon>
        <taxon>Cimicomorpha</taxon>
        <taxon>Cimicidae</taxon>
        <taxon>Cimex</taxon>
    </lineage>
</organism>
<accession>A0A8I6SC88</accession>
<dbReference type="PANTHER" id="PTHR12786:SF1">
    <property type="entry name" value="SPLICING REGULATOR SDE2"/>
    <property type="match status" value="1"/>
</dbReference>
<sequence length="282" mass="31880">MLILQFDLLSDRQHSICVEDASVECLRSLIYEKCRLREGSYFLKSGGKLVSDDKDLGSIVQAVPKLCGGKGGFGSMLRAIGAQIEKTTNREACRDLSGRRLRDINEEQRLKKWIAQQSDREREVEQKKKKKLEKLCREPKHEFKDEDYDAERADLTEKISDALEQGFKATTVDKGVKRKIEKEVTKKKKKIILDLEDDMSSTDDDESLPMASEPPTNKKHALLISDDESNSSADSTEKNHKESQILKKEKTPPDNKNLPTLTDDESSSSVDSAQKTFSARQA</sequence>
<evidence type="ECO:0000256" key="2">
    <source>
        <dbReference type="ARBA" id="ARBA00004496"/>
    </source>
</evidence>
<evidence type="ECO:0000313" key="11">
    <source>
        <dbReference type="EnsemblMetazoa" id="XP_014262432.1"/>
    </source>
</evidence>
<keyword evidence="8" id="KW-0131">Cell cycle</keyword>
<keyword evidence="12" id="KW-1185">Reference proteome</keyword>
<keyword evidence="7" id="KW-0539">Nucleus</keyword>
<dbReference type="GO" id="GO:0008380">
    <property type="term" value="P:RNA splicing"/>
    <property type="evidence" value="ECO:0007669"/>
    <property type="project" value="UniProtKB-KW"/>
</dbReference>
<evidence type="ECO:0000256" key="3">
    <source>
        <dbReference type="ARBA" id="ARBA00008726"/>
    </source>
</evidence>
<keyword evidence="5" id="KW-0507">mRNA processing</keyword>
<keyword evidence="4" id="KW-0963">Cytoplasm</keyword>
<dbReference type="Proteomes" id="UP000494040">
    <property type="component" value="Unassembled WGS sequence"/>
</dbReference>
<feature type="compositionally biased region" description="Acidic residues" evidence="9">
    <location>
        <begin position="197"/>
        <end position="207"/>
    </location>
</feature>
<dbReference type="GO" id="GO:0005737">
    <property type="term" value="C:cytoplasm"/>
    <property type="evidence" value="ECO:0007669"/>
    <property type="project" value="UniProtKB-SubCell"/>
</dbReference>
<gene>
    <name evidence="11" type="primary">106674304</name>
</gene>
<evidence type="ECO:0000256" key="4">
    <source>
        <dbReference type="ARBA" id="ARBA00022490"/>
    </source>
</evidence>
<reference evidence="11" key="1">
    <citation type="submission" date="2022-01" db="UniProtKB">
        <authorList>
            <consortium name="EnsemblMetazoa"/>
        </authorList>
    </citation>
    <scope>IDENTIFICATION</scope>
</reference>
<dbReference type="InterPro" id="IPR051421">
    <property type="entry name" value="RNA_Proc_DNA_Dmg_Regulator"/>
</dbReference>
<dbReference type="OMA" id="REPKHEF"/>
<keyword evidence="6" id="KW-0508">mRNA splicing</keyword>
<evidence type="ECO:0000256" key="6">
    <source>
        <dbReference type="ARBA" id="ARBA00023187"/>
    </source>
</evidence>
<dbReference type="InterPro" id="IPR053822">
    <property type="entry name" value="SDE2-like_dom"/>
</dbReference>
<evidence type="ECO:0000259" key="10">
    <source>
        <dbReference type="Pfam" id="PF22782"/>
    </source>
</evidence>
<evidence type="ECO:0000256" key="5">
    <source>
        <dbReference type="ARBA" id="ARBA00022664"/>
    </source>
</evidence>
<dbReference type="PANTHER" id="PTHR12786">
    <property type="entry name" value="SPLICING FACTOR SF3A-RELATED"/>
    <property type="match status" value="1"/>
</dbReference>
<dbReference type="GO" id="GO:0006397">
    <property type="term" value="P:mRNA processing"/>
    <property type="evidence" value="ECO:0007669"/>
    <property type="project" value="UniProtKB-KW"/>
</dbReference>
<comment type="similarity">
    <text evidence="3">Belongs to the SDE2 family.</text>
</comment>
<dbReference type="GO" id="GO:0005634">
    <property type="term" value="C:nucleus"/>
    <property type="evidence" value="ECO:0007669"/>
    <property type="project" value="UniProtKB-SubCell"/>
</dbReference>
<protein>
    <recommendedName>
        <fullName evidence="10">SDE2-like domain-containing protein</fullName>
    </recommendedName>
</protein>
<evidence type="ECO:0000256" key="8">
    <source>
        <dbReference type="ARBA" id="ARBA00023306"/>
    </source>
</evidence>
<feature type="compositionally biased region" description="Polar residues" evidence="9">
    <location>
        <begin position="267"/>
        <end position="282"/>
    </location>
</feature>
<dbReference type="AlphaFoldDB" id="A0A8I6SC88"/>
<evidence type="ECO:0000313" key="12">
    <source>
        <dbReference type="Proteomes" id="UP000494040"/>
    </source>
</evidence>
<proteinExistence type="inferred from homology"/>
<dbReference type="OrthoDB" id="547031at2759"/>
<dbReference type="Pfam" id="PF22782">
    <property type="entry name" value="SDE2"/>
    <property type="match status" value="1"/>
</dbReference>
<evidence type="ECO:0000256" key="9">
    <source>
        <dbReference type="SAM" id="MobiDB-lite"/>
    </source>
</evidence>
<comment type="subcellular location">
    <subcellularLocation>
        <location evidence="2">Cytoplasm</location>
    </subcellularLocation>
    <subcellularLocation>
        <location evidence="1">Nucleus</location>
    </subcellularLocation>
</comment>
<evidence type="ECO:0000256" key="7">
    <source>
        <dbReference type="ARBA" id="ARBA00023242"/>
    </source>
</evidence>
<evidence type="ECO:0000256" key="1">
    <source>
        <dbReference type="ARBA" id="ARBA00004123"/>
    </source>
</evidence>
<name>A0A8I6SC88_CIMLE</name>
<feature type="region of interest" description="Disordered" evidence="9">
    <location>
        <begin position="197"/>
        <end position="282"/>
    </location>
</feature>
<feature type="compositionally biased region" description="Basic and acidic residues" evidence="9">
    <location>
        <begin position="235"/>
        <end position="253"/>
    </location>
</feature>
<feature type="domain" description="SDE2-like" evidence="10">
    <location>
        <begin position="68"/>
        <end position="165"/>
    </location>
</feature>
<dbReference type="EnsemblMetazoa" id="XM_014406946.2">
    <property type="protein sequence ID" value="XP_014262432.1"/>
    <property type="gene ID" value="LOC106674304"/>
</dbReference>
<dbReference type="KEGG" id="clec:106674304"/>